<name>A0A9P7EGZ9_9AGAM</name>
<evidence type="ECO:0000313" key="1">
    <source>
        <dbReference type="EMBL" id="KAG1821027.1"/>
    </source>
</evidence>
<dbReference type="Proteomes" id="UP000807769">
    <property type="component" value="Unassembled WGS sequence"/>
</dbReference>
<dbReference type="InterPro" id="IPR032675">
    <property type="entry name" value="LRR_dom_sf"/>
</dbReference>
<sequence>MGVHQTFLGDPLAVLHLTHQKITNVLADRGLLTETVLTLLRGGNIDRLELGPTMCEEDGLNLHSSNLLRVFSRPGYYSMLKELVLDGAHLERDFDLVHIQQLPNLERLHLEGTDIGNEAVFLLVTLKEKLFHLNLAHNPKIDDDAIPAILLLINLGYLSIQATGIDMPGFRRLAAVIHAEDRVIDVEIPFRCEKYIDNLHKQYLVDPALPLITDPSACSLLSNVALIRNLQAHADINPSIVPTGTRLEMIERLKKLLERRQMDLIVRSMICGEPGEV</sequence>
<dbReference type="EMBL" id="JABBWG010000007">
    <property type="protein sequence ID" value="KAG1821027.1"/>
    <property type="molecule type" value="Genomic_DNA"/>
</dbReference>
<gene>
    <name evidence="1" type="ORF">BJ212DRAFT_1457738</name>
</gene>
<reference evidence="1" key="1">
    <citation type="journal article" date="2020" name="New Phytol.">
        <title>Comparative genomics reveals dynamic genome evolution in host specialist ectomycorrhizal fungi.</title>
        <authorList>
            <person name="Lofgren L.A."/>
            <person name="Nguyen N.H."/>
            <person name="Vilgalys R."/>
            <person name="Ruytinx J."/>
            <person name="Liao H.L."/>
            <person name="Branco S."/>
            <person name="Kuo A."/>
            <person name="LaButti K."/>
            <person name="Lipzen A."/>
            <person name="Andreopoulos W."/>
            <person name="Pangilinan J."/>
            <person name="Riley R."/>
            <person name="Hundley H."/>
            <person name="Na H."/>
            <person name="Barry K."/>
            <person name="Grigoriev I.V."/>
            <person name="Stajich J.E."/>
            <person name="Kennedy P.G."/>
        </authorList>
    </citation>
    <scope>NUCLEOTIDE SEQUENCE</scope>
    <source>
        <strain evidence="1">MN1</strain>
    </source>
</reference>
<dbReference type="Gene3D" id="3.80.10.10">
    <property type="entry name" value="Ribonuclease Inhibitor"/>
    <property type="match status" value="1"/>
</dbReference>
<comment type="caution">
    <text evidence="1">The sequence shown here is derived from an EMBL/GenBank/DDBJ whole genome shotgun (WGS) entry which is preliminary data.</text>
</comment>
<organism evidence="1 2">
    <name type="scientific">Suillus subaureus</name>
    <dbReference type="NCBI Taxonomy" id="48587"/>
    <lineage>
        <taxon>Eukaryota</taxon>
        <taxon>Fungi</taxon>
        <taxon>Dikarya</taxon>
        <taxon>Basidiomycota</taxon>
        <taxon>Agaricomycotina</taxon>
        <taxon>Agaricomycetes</taxon>
        <taxon>Agaricomycetidae</taxon>
        <taxon>Boletales</taxon>
        <taxon>Suillineae</taxon>
        <taxon>Suillaceae</taxon>
        <taxon>Suillus</taxon>
    </lineage>
</organism>
<accession>A0A9P7EGZ9</accession>
<proteinExistence type="predicted"/>
<protein>
    <submittedName>
        <fullName evidence="1">Uncharacterized protein</fullName>
    </submittedName>
</protein>
<dbReference type="SUPFAM" id="SSF52047">
    <property type="entry name" value="RNI-like"/>
    <property type="match status" value="1"/>
</dbReference>
<dbReference type="RefSeq" id="XP_041196094.1">
    <property type="nucleotide sequence ID" value="XM_041338884.1"/>
</dbReference>
<dbReference type="AlphaFoldDB" id="A0A9P7EGZ9"/>
<dbReference type="GeneID" id="64632900"/>
<keyword evidence="2" id="KW-1185">Reference proteome</keyword>
<evidence type="ECO:0000313" key="2">
    <source>
        <dbReference type="Proteomes" id="UP000807769"/>
    </source>
</evidence>
<dbReference type="OrthoDB" id="120976at2759"/>